<dbReference type="KEGG" id="qso:IRL76_10155"/>
<proteinExistence type="predicted"/>
<dbReference type="GO" id="GO:0010181">
    <property type="term" value="F:FMN binding"/>
    <property type="evidence" value="ECO:0007669"/>
    <property type="project" value="TreeGrafter"/>
</dbReference>
<keyword evidence="3" id="KW-1185">Reference proteome</keyword>
<dbReference type="Proteomes" id="UP000594459">
    <property type="component" value="Chromosome"/>
</dbReference>
<dbReference type="Gene3D" id="3.40.50.360">
    <property type="match status" value="1"/>
</dbReference>
<evidence type="ECO:0000259" key="1">
    <source>
        <dbReference type="Pfam" id="PF03358"/>
    </source>
</evidence>
<name>A0A7S8ITS9_9SPHN</name>
<dbReference type="RefSeq" id="WP_200981231.1">
    <property type="nucleotide sequence ID" value="NZ_CP064654.1"/>
</dbReference>
<dbReference type="GO" id="GO:0016491">
    <property type="term" value="F:oxidoreductase activity"/>
    <property type="evidence" value="ECO:0007669"/>
    <property type="project" value="InterPro"/>
</dbReference>
<dbReference type="GO" id="GO:0005829">
    <property type="term" value="C:cytosol"/>
    <property type="evidence" value="ECO:0007669"/>
    <property type="project" value="TreeGrafter"/>
</dbReference>
<dbReference type="PANTHER" id="PTHR30543:SF21">
    <property type="entry name" value="NAD(P)H-DEPENDENT FMN REDUCTASE LOT6"/>
    <property type="match status" value="1"/>
</dbReference>
<accession>A0A7S8ITS9</accession>
<feature type="domain" description="NADPH-dependent FMN reductase-like" evidence="1">
    <location>
        <begin position="4"/>
        <end position="144"/>
    </location>
</feature>
<dbReference type="InterPro" id="IPR005025">
    <property type="entry name" value="FMN_Rdtase-like_dom"/>
</dbReference>
<dbReference type="SUPFAM" id="SSF52218">
    <property type="entry name" value="Flavoproteins"/>
    <property type="match status" value="1"/>
</dbReference>
<protein>
    <submittedName>
        <fullName evidence="2">NAD(P)H-dependent oxidoreductase</fullName>
    </submittedName>
</protein>
<dbReference type="Pfam" id="PF03358">
    <property type="entry name" value="FMN_red"/>
    <property type="match status" value="1"/>
</dbReference>
<dbReference type="InterPro" id="IPR050712">
    <property type="entry name" value="NAD(P)H-dep_reductase"/>
</dbReference>
<dbReference type="InterPro" id="IPR029039">
    <property type="entry name" value="Flavoprotein-like_sf"/>
</dbReference>
<gene>
    <name evidence="2" type="ORF">IRL76_10155</name>
</gene>
<evidence type="ECO:0000313" key="2">
    <source>
        <dbReference type="EMBL" id="QPC98224.1"/>
    </source>
</evidence>
<evidence type="ECO:0000313" key="3">
    <source>
        <dbReference type="Proteomes" id="UP000594459"/>
    </source>
</evidence>
<reference evidence="2 3" key="1">
    <citation type="submission" date="2020-11" db="EMBL/GenBank/DDBJ databases">
        <title>The genome sequence of Erythrobacter sp. 6D36.</title>
        <authorList>
            <person name="Liu Y."/>
        </authorList>
    </citation>
    <scope>NUCLEOTIDE SEQUENCE [LARGE SCALE GENOMIC DNA]</scope>
    <source>
        <strain evidence="2 3">6D36</strain>
    </source>
</reference>
<dbReference type="PANTHER" id="PTHR30543">
    <property type="entry name" value="CHROMATE REDUCTASE"/>
    <property type="match status" value="1"/>
</dbReference>
<organism evidence="2 3">
    <name type="scientific">Qipengyuania soli</name>
    <dbReference type="NCBI Taxonomy" id="2782568"/>
    <lineage>
        <taxon>Bacteria</taxon>
        <taxon>Pseudomonadati</taxon>
        <taxon>Pseudomonadota</taxon>
        <taxon>Alphaproteobacteria</taxon>
        <taxon>Sphingomonadales</taxon>
        <taxon>Erythrobacteraceae</taxon>
        <taxon>Qipengyuania</taxon>
    </lineage>
</organism>
<dbReference type="AlphaFoldDB" id="A0A7S8ITS9"/>
<dbReference type="EMBL" id="CP064654">
    <property type="protein sequence ID" value="QPC98224.1"/>
    <property type="molecule type" value="Genomic_DNA"/>
</dbReference>
<sequence length="190" mass="20379">MTLRIVAIGGTVNPGSTTEMALRYACKPLLEAGAEVSVFGGDYLAGLPHYRGRDYQEGSGRELVEAVRQADGILVAAPGYHGTVSGLVKNALDYLEDLAKDRRPYLDGRAVGLIATAYGDQAAMGTLLTLRNIIHALRGWPTPMGVTARTYEGMFSPEGECLDDRIRLQLTLVGQQVLRGATVWSQVDAA</sequence>